<comment type="caution">
    <text evidence="2">The sequence shown here is derived from an EMBL/GenBank/DDBJ whole genome shotgun (WGS) entry which is preliminary data.</text>
</comment>
<organism evidence="2 3">
    <name type="scientific">Blastopirellula marina</name>
    <dbReference type="NCBI Taxonomy" id="124"/>
    <lineage>
        <taxon>Bacteria</taxon>
        <taxon>Pseudomonadati</taxon>
        <taxon>Planctomycetota</taxon>
        <taxon>Planctomycetia</taxon>
        <taxon>Pirellulales</taxon>
        <taxon>Pirellulaceae</taxon>
        <taxon>Blastopirellula</taxon>
    </lineage>
</organism>
<gene>
    <name evidence="2" type="ORF">C5Y98_16355</name>
</gene>
<dbReference type="InterPro" id="IPR029052">
    <property type="entry name" value="Metallo-depent_PP-like"/>
</dbReference>
<evidence type="ECO:0000256" key="1">
    <source>
        <dbReference type="SAM" id="MobiDB-lite"/>
    </source>
</evidence>
<accession>A0A2S8FP71</accession>
<evidence type="ECO:0000313" key="3">
    <source>
        <dbReference type="Proteomes" id="UP000239388"/>
    </source>
</evidence>
<evidence type="ECO:0000313" key="2">
    <source>
        <dbReference type="EMBL" id="PQO33800.1"/>
    </source>
</evidence>
<reference evidence="2 3" key="1">
    <citation type="submission" date="2018-02" db="EMBL/GenBank/DDBJ databases">
        <title>Comparative genomes isolates from brazilian mangrove.</title>
        <authorList>
            <person name="Araujo J.E."/>
            <person name="Taketani R.G."/>
            <person name="Silva M.C.P."/>
            <person name="Loureco M.V."/>
            <person name="Andreote F.D."/>
        </authorList>
    </citation>
    <scope>NUCLEOTIDE SEQUENCE [LARGE SCALE GENOMIC DNA]</scope>
    <source>
        <strain evidence="2 3">NAP PRIS-MGV</strain>
    </source>
</reference>
<name>A0A2S8FP71_9BACT</name>
<dbReference type="EMBL" id="PUIB01000017">
    <property type="protein sequence ID" value="PQO33800.1"/>
    <property type="molecule type" value="Genomic_DNA"/>
</dbReference>
<feature type="compositionally biased region" description="Low complexity" evidence="1">
    <location>
        <begin position="505"/>
        <end position="515"/>
    </location>
</feature>
<dbReference type="OrthoDB" id="5482554at2"/>
<dbReference type="AlphaFoldDB" id="A0A2S8FP71"/>
<dbReference type="RefSeq" id="WP_105355553.1">
    <property type="nucleotide sequence ID" value="NZ_PUIB01000017.1"/>
</dbReference>
<protein>
    <submittedName>
        <fullName evidence="2">Uncharacterized protein</fullName>
    </submittedName>
</protein>
<dbReference type="SUPFAM" id="SSF56300">
    <property type="entry name" value="Metallo-dependent phosphatases"/>
    <property type="match status" value="1"/>
</dbReference>
<sequence length="515" mass="58345">MLVILSDLHLTDGTSCETLDPGAFRIFCERLQDLAVRASWRSDGSYQPISGIDFVLLGDVFDIMRSSRWLIDGPKPWHTHPNHEFADRVHSIVSGILTRNVQTTSILKGLSQRQTIRIPAGASNGKPAFENELQPVPVRLHYMVGDADWPLHLPGPEMSRIRGEIVDALGLSNSAVVPFPHEPREDAELHQTLRQHRVFARHGDVFDNLSFSGHRDRASLADLLLVEGLMPFRFELQHGLAEQLPASAQLGIQELDHVRPLVMAPLCLRQMMQVSCPVTSLQFEIKNCWDRTIDKLMPLIHQVDRFQSLGVRKLDELESLLKFREQDDDQWGARMLDWLRHQTMGKTSSLSKFAMDEAEFRNRRAKHIVFGHTHSDETVPLDASFADGYVLSQLYFNSGTWRRVYMPTRSADGWREFLPAEKMTYLTFYREDERQGAPYEVWNGILGTAPSPIRRIRIDAAQAVSAPMARPIFHEEPRQTSKSSSLSGHSIPAPPAVVQEKRGASVRSSADSVRR</sequence>
<feature type="region of interest" description="Disordered" evidence="1">
    <location>
        <begin position="469"/>
        <end position="515"/>
    </location>
</feature>
<dbReference type="Proteomes" id="UP000239388">
    <property type="component" value="Unassembled WGS sequence"/>
</dbReference>
<proteinExistence type="predicted"/>